<dbReference type="InterPro" id="IPR006912">
    <property type="entry name" value="Harbinger_derived_prot"/>
</dbReference>
<dbReference type="HOGENOM" id="CLU_693271_0_0_1"/>
<accession>A0A0D3AKL4</accession>
<dbReference type="AlphaFoldDB" id="A0A0D3AKL4"/>
<dbReference type="Pfam" id="PF04827">
    <property type="entry name" value="Plant_tran"/>
    <property type="match status" value="1"/>
</dbReference>
<protein>
    <recommendedName>
        <fullName evidence="4">No apical meristem-associated C-terminal domain-containing protein</fullName>
    </recommendedName>
</protein>
<evidence type="ECO:0000313" key="3">
    <source>
        <dbReference type="Proteomes" id="UP000032141"/>
    </source>
</evidence>
<reference evidence="2 3" key="1">
    <citation type="journal article" date="2014" name="Genome Biol.">
        <title>Transcriptome and methylome profiling reveals relics of genome dominance in the mesopolyploid Brassica oleracea.</title>
        <authorList>
            <person name="Parkin I.A."/>
            <person name="Koh C."/>
            <person name="Tang H."/>
            <person name="Robinson S.J."/>
            <person name="Kagale S."/>
            <person name="Clarke W.E."/>
            <person name="Town C.D."/>
            <person name="Nixon J."/>
            <person name="Krishnakumar V."/>
            <person name="Bidwell S.L."/>
            <person name="Denoeud F."/>
            <person name="Belcram H."/>
            <person name="Links M.G."/>
            <person name="Just J."/>
            <person name="Clarke C."/>
            <person name="Bender T."/>
            <person name="Huebert T."/>
            <person name="Mason A.S."/>
            <person name="Pires J.C."/>
            <person name="Barker G."/>
            <person name="Moore J."/>
            <person name="Walley P.G."/>
            <person name="Manoli S."/>
            <person name="Batley J."/>
            <person name="Edwards D."/>
            <person name="Nelson M.N."/>
            <person name="Wang X."/>
            <person name="Paterson A.H."/>
            <person name="King G."/>
            <person name="Bancroft I."/>
            <person name="Chalhoub B."/>
            <person name="Sharpe A.G."/>
        </authorList>
    </citation>
    <scope>NUCLEOTIDE SEQUENCE</scope>
    <source>
        <strain evidence="2 3">cv. TO1000</strain>
    </source>
</reference>
<dbReference type="EnsemblPlants" id="Bo2g024400.1">
    <property type="protein sequence ID" value="Bo2g024400.1"/>
    <property type="gene ID" value="Bo2g024400"/>
</dbReference>
<evidence type="ECO:0008006" key="4">
    <source>
        <dbReference type="Google" id="ProtNLM"/>
    </source>
</evidence>
<feature type="region of interest" description="Disordered" evidence="1">
    <location>
        <begin position="120"/>
        <end position="168"/>
    </location>
</feature>
<evidence type="ECO:0000313" key="2">
    <source>
        <dbReference type="EnsemblPlants" id="Bo2g024400.1"/>
    </source>
</evidence>
<feature type="compositionally biased region" description="Polar residues" evidence="1">
    <location>
        <begin position="127"/>
        <end position="137"/>
    </location>
</feature>
<keyword evidence="3" id="KW-1185">Reference proteome</keyword>
<evidence type="ECO:0000256" key="1">
    <source>
        <dbReference type="SAM" id="MobiDB-lite"/>
    </source>
</evidence>
<dbReference type="Proteomes" id="UP000032141">
    <property type="component" value="Chromosome C2"/>
</dbReference>
<dbReference type="PANTHER" id="PTHR45023:SF13">
    <property type="entry name" value="PUTATIVE-RELATED"/>
    <property type="match status" value="1"/>
</dbReference>
<reference evidence="2" key="2">
    <citation type="submission" date="2015-03" db="UniProtKB">
        <authorList>
            <consortium name="EnsemblPlants"/>
        </authorList>
    </citation>
    <scope>IDENTIFICATION</scope>
</reference>
<proteinExistence type="predicted"/>
<dbReference type="PANTHER" id="PTHR45023">
    <property type="match status" value="1"/>
</dbReference>
<organism evidence="2 3">
    <name type="scientific">Brassica oleracea var. oleracea</name>
    <dbReference type="NCBI Taxonomy" id="109376"/>
    <lineage>
        <taxon>Eukaryota</taxon>
        <taxon>Viridiplantae</taxon>
        <taxon>Streptophyta</taxon>
        <taxon>Embryophyta</taxon>
        <taxon>Tracheophyta</taxon>
        <taxon>Spermatophyta</taxon>
        <taxon>Magnoliopsida</taxon>
        <taxon>eudicotyledons</taxon>
        <taxon>Gunneridae</taxon>
        <taxon>Pentapetalae</taxon>
        <taxon>rosids</taxon>
        <taxon>malvids</taxon>
        <taxon>Brassicales</taxon>
        <taxon>Brassicaceae</taxon>
        <taxon>Brassiceae</taxon>
        <taxon>Brassica</taxon>
    </lineage>
</organism>
<name>A0A0D3AKL4_BRAOL</name>
<dbReference type="Gramene" id="Bo2g024400.1">
    <property type="protein sequence ID" value="Bo2g024400.1"/>
    <property type="gene ID" value="Bo2g024400"/>
</dbReference>
<sequence length="398" mass="46313">MPSAVPNYPPYYQPMMPYSSLVRPYYSTPAGNENDSDVRATEFSTQMFLLRFWQKLKRIHYNYVNKKLVKWVGAYDNAKRMQQSGWSEDDLLAKAHELYSSAGNGTFKYMKEWIDVHDQPRYGSKVGENTGSGSSGSKRAHESDSNFVGPSARPMGRDAAKKKSKRKGKGAFLEVVNEDFNEFMKMKAQESEHLEKLAMLQEEANLRQKEATQRKYDANELMKEKTHAKKMKIWLKLSEKDCLNDHSRELLQQLSHDLFGKNGKFVLKRGKDNLLEEIREPPLLFLKQLRLVIYGFGMRFWMSGHIEQYKRSRSFTSVRCCRTRKLPQSESDKLFAQLQEGCRKDIERAFGVLQGRMWDIAELAIIMMSCIILHNMIVEDELDTYAQHWTDYDQSEAS</sequence>